<feature type="region of interest" description="Disordered" evidence="1">
    <location>
        <begin position="58"/>
        <end position="82"/>
    </location>
</feature>
<evidence type="ECO:0000256" key="1">
    <source>
        <dbReference type="SAM" id="MobiDB-lite"/>
    </source>
</evidence>
<proteinExistence type="predicted"/>
<evidence type="ECO:0000313" key="2">
    <source>
        <dbReference type="EMBL" id="GBP40522.1"/>
    </source>
</evidence>
<dbReference type="Proteomes" id="UP000299102">
    <property type="component" value="Unassembled WGS sequence"/>
</dbReference>
<accession>A0A4C1VQ31</accession>
<keyword evidence="3" id="KW-1185">Reference proteome</keyword>
<organism evidence="2 3">
    <name type="scientific">Eumeta variegata</name>
    <name type="common">Bagworm moth</name>
    <name type="synonym">Eumeta japonica</name>
    <dbReference type="NCBI Taxonomy" id="151549"/>
    <lineage>
        <taxon>Eukaryota</taxon>
        <taxon>Metazoa</taxon>
        <taxon>Ecdysozoa</taxon>
        <taxon>Arthropoda</taxon>
        <taxon>Hexapoda</taxon>
        <taxon>Insecta</taxon>
        <taxon>Pterygota</taxon>
        <taxon>Neoptera</taxon>
        <taxon>Endopterygota</taxon>
        <taxon>Lepidoptera</taxon>
        <taxon>Glossata</taxon>
        <taxon>Ditrysia</taxon>
        <taxon>Tineoidea</taxon>
        <taxon>Psychidae</taxon>
        <taxon>Oiketicinae</taxon>
        <taxon>Eumeta</taxon>
    </lineage>
</organism>
<protein>
    <submittedName>
        <fullName evidence="2">Uncharacterized protein</fullName>
    </submittedName>
</protein>
<reference evidence="2 3" key="1">
    <citation type="journal article" date="2019" name="Commun. Biol.">
        <title>The bagworm genome reveals a unique fibroin gene that provides high tensile strength.</title>
        <authorList>
            <person name="Kono N."/>
            <person name="Nakamura H."/>
            <person name="Ohtoshi R."/>
            <person name="Tomita M."/>
            <person name="Numata K."/>
            <person name="Arakawa K."/>
        </authorList>
    </citation>
    <scope>NUCLEOTIDE SEQUENCE [LARGE SCALE GENOMIC DNA]</scope>
</reference>
<dbReference type="EMBL" id="BGZK01000382">
    <property type="protein sequence ID" value="GBP40522.1"/>
    <property type="molecule type" value="Genomic_DNA"/>
</dbReference>
<name>A0A4C1VQ31_EUMVA</name>
<sequence length="155" mass="16618">MFPEQKYPKYRPVVRYQIALVSGSRIALKVAAGRAPPGRAGRRSSGFSALAAAHTIQGHAAHRHGHDVSTEEPDGNYTSHHGKAPGSIVATAESAYGFLIETKSLAPPLGEDFLSRRVPVFIIGRTSAALCPRTTSVGGLRYKLNQNLKQKQCVG</sequence>
<dbReference type="AlphaFoldDB" id="A0A4C1VQ31"/>
<gene>
    <name evidence="2" type="ORF">EVAR_30581_1</name>
</gene>
<evidence type="ECO:0000313" key="3">
    <source>
        <dbReference type="Proteomes" id="UP000299102"/>
    </source>
</evidence>
<comment type="caution">
    <text evidence="2">The sequence shown here is derived from an EMBL/GenBank/DDBJ whole genome shotgun (WGS) entry which is preliminary data.</text>
</comment>